<feature type="repeat" description="WD" evidence="3">
    <location>
        <begin position="1101"/>
        <end position="1133"/>
    </location>
</feature>
<feature type="transmembrane region" description="Helical" evidence="5">
    <location>
        <begin position="518"/>
        <end position="538"/>
    </location>
</feature>
<dbReference type="PANTHER" id="PTHR19879">
    <property type="entry name" value="TRANSCRIPTION INITIATION FACTOR TFIID"/>
    <property type="match status" value="1"/>
</dbReference>
<keyword evidence="2" id="KW-0677">Repeat</keyword>
<feature type="repeat" description="WD" evidence="3">
    <location>
        <begin position="1147"/>
        <end position="1188"/>
    </location>
</feature>
<dbReference type="InterPro" id="IPR027417">
    <property type="entry name" value="P-loop_NTPase"/>
</dbReference>
<dbReference type="PRINTS" id="PR00320">
    <property type="entry name" value="GPROTEINBRPT"/>
</dbReference>
<feature type="repeat" description="WD" evidence="3">
    <location>
        <begin position="835"/>
        <end position="876"/>
    </location>
</feature>
<dbReference type="SMART" id="SM00320">
    <property type="entry name" value="WD40"/>
    <property type="match status" value="12"/>
</dbReference>
<dbReference type="InterPro" id="IPR036322">
    <property type="entry name" value="WD40_repeat_dom_sf"/>
</dbReference>
<evidence type="ECO:0000256" key="3">
    <source>
        <dbReference type="PROSITE-ProRule" id="PRU00221"/>
    </source>
</evidence>
<feature type="repeat" description="WD" evidence="3">
    <location>
        <begin position="604"/>
        <end position="639"/>
    </location>
</feature>
<dbReference type="Pfam" id="PF20703">
    <property type="entry name" value="nSTAND1"/>
    <property type="match status" value="1"/>
</dbReference>
<feature type="repeat" description="WD" evidence="3">
    <location>
        <begin position="744"/>
        <end position="785"/>
    </location>
</feature>
<dbReference type="EMBL" id="CP108222">
    <property type="protein sequence ID" value="WTT19085.1"/>
    <property type="molecule type" value="Genomic_DNA"/>
</dbReference>
<feature type="repeat" description="WD" evidence="3">
    <location>
        <begin position="1014"/>
        <end position="1050"/>
    </location>
</feature>
<dbReference type="PANTHER" id="PTHR19879:SF9">
    <property type="entry name" value="TRANSCRIPTION INITIATION FACTOR TFIID SUBUNIT 5"/>
    <property type="match status" value="1"/>
</dbReference>
<evidence type="ECO:0000256" key="2">
    <source>
        <dbReference type="ARBA" id="ARBA00022737"/>
    </source>
</evidence>
<dbReference type="Gene3D" id="3.40.50.300">
    <property type="entry name" value="P-loop containing nucleotide triphosphate hydrolases"/>
    <property type="match status" value="1"/>
</dbReference>
<feature type="region of interest" description="Disordered" evidence="4">
    <location>
        <begin position="1"/>
        <end position="24"/>
    </location>
</feature>
<dbReference type="InterPro" id="IPR001680">
    <property type="entry name" value="WD40_rpt"/>
</dbReference>
<feature type="repeat" description="WD" evidence="3">
    <location>
        <begin position="704"/>
        <end position="731"/>
    </location>
</feature>
<name>A0AAU2A420_9ACTN</name>
<dbReference type="InterPro" id="IPR019775">
    <property type="entry name" value="WD40_repeat_CS"/>
</dbReference>
<dbReference type="InterPro" id="IPR049052">
    <property type="entry name" value="nSTAND1"/>
</dbReference>
<organism evidence="7">
    <name type="scientific">Streptomyces sp. NBC_00093</name>
    <dbReference type="NCBI Taxonomy" id="2975649"/>
    <lineage>
        <taxon>Bacteria</taxon>
        <taxon>Bacillati</taxon>
        <taxon>Actinomycetota</taxon>
        <taxon>Actinomycetes</taxon>
        <taxon>Kitasatosporales</taxon>
        <taxon>Streptomycetaceae</taxon>
        <taxon>Streptomyces</taxon>
    </lineage>
</organism>
<dbReference type="InterPro" id="IPR020472">
    <property type="entry name" value="WD40_PAC1"/>
</dbReference>
<dbReference type="SUPFAM" id="SSF50978">
    <property type="entry name" value="WD40 repeat-like"/>
    <property type="match status" value="1"/>
</dbReference>
<dbReference type="SUPFAM" id="SSF101908">
    <property type="entry name" value="Putative isomerase YbhE"/>
    <property type="match status" value="1"/>
</dbReference>
<keyword evidence="1 3" id="KW-0853">WD repeat</keyword>
<dbReference type="SUPFAM" id="SSF52540">
    <property type="entry name" value="P-loop containing nucleoside triphosphate hydrolases"/>
    <property type="match status" value="1"/>
</dbReference>
<feature type="transmembrane region" description="Helical" evidence="5">
    <location>
        <begin position="488"/>
        <end position="506"/>
    </location>
</feature>
<accession>A0AAU2A420</accession>
<dbReference type="PROSITE" id="PS50294">
    <property type="entry name" value="WD_REPEATS_REGION"/>
    <property type="match status" value="6"/>
</dbReference>
<dbReference type="PROSITE" id="PS50082">
    <property type="entry name" value="WD_REPEATS_2"/>
    <property type="match status" value="8"/>
</dbReference>
<protein>
    <recommendedName>
        <fullName evidence="6">Novel STAND NTPase 1 domain-containing protein</fullName>
    </recommendedName>
</protein>
<dbReference type="CDD" id="cd00200">
    <property type="entry name" value="WD40"/>
    <property type="match status" value="2"/>
</dbReference>
<evidence type="ECO:0000256" key="1">
    <source>
        <dbReference type="ARBA" id="ARBA00022574"/>
    </source>
</evidence>
<feature type="repeat" description="WD" evidence="3">
    <location>
        <begin position="881"/>
        <end position="913"/>
    </location>
</feature>
<evidence type="ECO:0000259" key="6">
    <source>
        <dbReference type="Pfam" id="PF20703"/>
    </source>
</evidence>
<dbReference type="Gene3D" id="2.130.10.10">
    <property type="entry name" value="YVTN repeat-like/Quinoprotein amine dehydrogenase"/>
    <property type="match status" value="5"/>
</dbReference>
<gene>
    <name evidence="7" type="ORF">OHA22_27910</name>
</gene>
<keyword evidence="5" id="KW-0812">Transmembrane</keyword>
<dbReference type="PROSITE" id="PS00678">
    <property type="entry name" value="WD_REPEATS_1"/>
    <property type="match status" value="2"/>
</dbReference>
<dbReference type="AlphaFoldDB" id="A0AAU2A420"/>
<evidence type="ECO:0000313" key="7">
    <source>
        <dbReference type="EMBL" id="WTT19085.1"/>
    </source>
</evidence>
<reference evidence="7" key="1">
    <citation type="submission" date="2022-10" db="EMBL/GenBank/DDBJ databases">
        <title>The complete genomes of actinobacterial strains from the NBC collection.</title>
        <authorList>
            <person name="Joergensen T.S."/>
            <person name="Alvarez Arevalo M."/>
            <person name="Sterndorff E.B."/>
            <person name="Faurdal D."/>
            <person name="Vuksanovic O."/>
            <person name="Mourched A.-S."/>
            <person name="Charusanti P."/>
            <person name="Shaw S."/>
            <person name="Blin K."/>
            <person name="Weber T."/>
        </authorList>
    </citation>
    <scope>NUCLEOTIDE SEQUENCE</scope>
    <source>
        <strain evidence="7">NBC_00093</strain>
    </source>
</reference>
<feature type="domain" description="Novel STAND NTPase 1" evidence="6">
    <location>
        <begin position="66"/>
        <end position="470"/>
    </location>
</feature>
<dbReference type="InterPro" id="IPR015943">
    <property type="entry name" value="WD40/YVTN_repeat-like_dom_sf"/>
</dbReference>
<dbReference type="Pfam" id="PF00400">
    <property type="entry name" value="WD40"/>
    <property type="match status" value="9"/>
</dbReference>
<keyword evidence="5" id="KW-1133">Transmembrane helix</keyword>
<proteinExistence type="predicted"/>
<evidence type="ECO:0000256" key="4">
    <source>
        <dbReference type="SAM" id="MobiDB-lite"/>
    </source>
</evidence>
<keyword evidence="5" id="KW-0472">Membrane</keyword>
<sequence length="1265" mass="134033">MAGAPPPEEDNGRHEPRFRAAASGDARVYQAGRDQHIAERDVHLHYADGVREARRALPGADAGVCPYPGLPAFEPDQSSWFFGRDQLTAHLVDHLDTRLREGGALAVVGTSGAGKSSLLRAGLLPALARGALPGSAHWPCVVLTPTADPLGTLTARLGEALALRVPGAHSPAGWAAAVRGALRQRGPGHRLVLVVDQLEELFTACESEPDRHAFLDLLSTLALPDPRGGTTAVLVVLGLRADFYGTCARYPHLRAALSRGQILVGPLSEPELRQVILFPARTVGLDVEPGLVELLLRDLGVTTAHTADEPYEAGRLPLLAHALRGTWQQRHGHTLTVDGYRATGGIHQAVAATAEHLHTALDPAAQSAARTLFLHLVRLGDGVQDTRRRLPSDRLGTLGDDPAATARAVEAFADGRLLTRRQDGVEITHEALLRAWPRLRRWIDADRAGQLQHQQLEEAATDWARSGHDTGLLYRGDRLAASRAWADGPHAAGLSTTAAAFLAMSARHRQRALRIRRALVAVLTALTLLASTAAVVAFQQRSTARTQRDAANFGQVTAQADRLRTTQSPLAARLDVVAHRMRPADAATRLDLVADGNNPLAGRLTGHDGPVRALAYAPGGGLLASGGGDGTVRLWDVSSRGLPTPRGEPLEVPGPMVMSLSVAADAPLLASGDNSGAVQVWNVADPDRPQPLGEPLRGQKGGHVMSVALSPDGRTLAVAGADPTVSLWRVSRTGAPRPLAELPVLEYARMVYDVAFSPDGTTLVSTAVDSTLWRWDMTDPARPRALGKPYTGSGSLFSVAFSPDGDTLAGGTLDGTVVLLDLSDPARPKARGRPLTGHVGGIAEVLFSPDGSTLVSCAEDRTVRRWRVTDPDSPQPLGEPLTGHTATVDAVAFSPDGRTLVSGGEDRAILLWSFPATVVDDVSGAYSLAFARRGSTLFAATGDLSLDAWRLTDPSHPRPLMATRDDRARTGGDIALSADGRTLAADTPDLSVRLWNVADPAHVTPLGRPLDTPDEIGDLEFSPDGRILAGYDDTGAVRLWDVRDPRRATLLGRPLADQSFLSGALAFSPDSRTLAVSAAPNGINLWDVSSPARPRLLGRPLTGHTGKVLALAFTPDGRTLVSGASDGTARLWDTTRRTAPTPRGKPLTGHSGATASLAVNHDGQLLATGGNDATVRLWDITDPDHPISADRTLTGHTEGVRALVFSADDRTLAGAAAGPLEKSVRLWHLDPTENARRVCALTPGALTADDRRRHLPGLRFAQPCR</sequence>
<evidence type="ECO:0000256" key="5">
    <source>
        <dbReference type="SAM" id="Phobius"/>
    </source>
</evidence>